<accession>A0ABQ9TDG1</accession>
<evidence type="ECO:0000259" key="6">
    <source>
        <dbReference type="Pfam" id="PF00764"/>
    </source>
</evidence>
<dbReference type="EMBL" id="JASSZA010000023">
    <property type="protein sequence ID" value="KAK2082741.1"/>
    <property type="molecule type" value="Genomic_DNA"/>
</dbReference>
<evidence type="ECO:0000313" key="7">
    <source>
        <dbReference type="EMBL" id="KAK2082741.1"/>
    </source>
</evidence>
<evidence type="ECO:0000256" key="4">
    <source>
        <dbReference type="ARBA" id="ARBA00022741"/>
    </source>
</evidence>
<evidence type="ECO:0000256" key="5">
    <source>
        <dbReference type="ARBA" id="ARBA00022840"/>
    </source>
</evidence>
<evidence type="ECO:0000313" key="8">
    <source>
        <dbReference type="Proteomes" id="UP001266305"/>
    </source>
</evidence>
<keyword evidence="4" id="KW-0547">Nucleotide-binding</keyword>
<dbReference type="PANTHER" id="PTHR11587">
    <property type="entry name" value="ARGININOSUCCINATE SYNTHASE"/>
    <property type="match status" value="1"/>
</dbReference>
<keyword evidence="8" id="KW-1185">Reference proteome</keyword>
<evidence type="ECO:0000256" key="3">
    <source>
        <dbReference type="ARBA" id="ARBA00022598"/>
    </source>
</evidence>
<comment type="pathway">
    <text evidence="1">Nitrogen metabolism; urea cycle; (N(omega)-L-arginino)succinate from L-aspartate and L-citrulline: step 1/1.</text>
</comment>
<feature type="domain" description="Arginosuccinate synthase-like N-terminal" evidence="6">
    <location>
        <begin position="7"/>
        <end position="141"/>
    </location>
</feature>
<keyword evidence="3" id="KW-0436">Ligase</keyword>
<proteinExistence type="predicted"/>
<evidence type="ECO:0000256" key="1">
    <source>
        <dbReference type="ARBA" id="ARBA00005154"/>
    </source>
</evidence>
<dbReference type="SUPFAM" id="SSF52402">
    <property type="entry name" value="Adenine nucleotide alpha hydrolases-like"/>
    <property type="match status" value="1"/>
</dbReference>
<protein>
    <submittedName>
        <fullName evidence="7">Adenylosuccinate synthetase</fullName>
    </submittedName>
</protein>
<dbReference type="Gene3D" id="3.40.50.620">
    <property type="entry name" value="HUPs"/>
    <property type="match status" value="1"/>
</dbReference>
<reference evidence="7 8" key="1">
    <citation type="submission" date="2023-05" db="EMBL/GenBank/DDBJ databases">
        <title>B98-5 Cell Line De Novo Hybrid Assembly: An Optical Mapping Approach.</title>
        <authorList>
            <person name="Kananen K."/>
            <person name="Auerbach J.A."/>
            <person name="Kautto E."/>
            <person name="Blachly J.S."/>
        </authorList>
    </citation>
    <scope>NUCLEOTIDE SEQUENCE [LARGE SCALE GENOMIC DNA]</scope>
    <source>
        <strain evidence="7">B95-8</strain>
        <tissue evidence="7">Cell line</tissue>
    </source>
</reference>
<sequence>MSSKGSMVLAHGGGLDTSRILMWLKEQGHDVIACLDNISQKEDFEDDRKKALKLGAKKVFIEDSSVLYEDYYLLGTSLARTCIAHKQMEITQQEGTKYVSYGITGKGNDQIKVIAPWRMPEFYNWFKGQNNLMEYAKQYQISIAVTPKSPWSMEENLMHISYEAGFLENPKYHKHLQ</sequence>
<keyword evidence="2" id="KW-0835">Urea cycle</keyword>
<evidence type="ECO:0000256" key="2">
    <source>
        <dbReference type="ARBA" id="ARBA00022436"/>
    </source>
</evidence>
<name>A0ABQ9TDG1_SAGOE</name>
<comment type="caution">
    <text evidence="7">The sequence shown here is derived from an EMBL/GenBank/DDBJ whole genome shotgun (WGS) entry which is preliminary data.</text>
</comment>
<dbReference type="InterPro" id="IPR014729">
    <property type="entry name" value="Rossmann-like_a/b/a_fold"/>
</dbReference>
<feature type="non-terminal residue" evidence="7">
    <location>
        <position position="177"/>
    </location>
</feature>
<dbReference type="Proteomes" id="UP001266305">
    <property type="component" value="Unassembled WGS sequence"/>
</dbReference>
<dbReference type="InterPro" id="IPR024074">
    <property type="entry name" value="AS_cat/multimer_dom_body"/>
</dbReference>
<dbReference type="Pfam" id="PF00764">
    <property type="entry name" value="Arginosuc_synth"/>
    <property type="match status" value="1"/>
</dbReference>
<dbReference type="Gene3D" id="3.90.1260.10">
    <property type="entry name" value="Argininosuccinate synthetase, chain A, domain 2"/>
    <property type="match status" value="1"/>
</dbReference>
<dbReference type="SUPFAM" id="SSF69864">
    <property type="entry name" value="Argininosuccinate synthetase, C-terminal domain"/>
    <property type="match status" value="1"/>
</dbReference>
<keyword evidence="5" id="KW-0067">ATP-binding</keyword>
<dbReference type="InterPro" id="IPR048267">
    <property type="entry name" value="Arginosuc_syn_N"/>
</dbReference>
<gene>
    <name evidence="7" type="primary">ASS1_6</name>
    <name evidence="7" type="ORF">P7K49_037977</name>
</gene>
<organism evidence="7 8">
    <name type="scientific">Saguinus oedipus</name>
    <name type="common">Cotton-top tamarin</name>
    <name type="synonym">Oedipomidas oedipus</name>
    <dbReference type="NCBI Taxonomy" id="9490"/>
    <lineage>
        <taxon>Eukaryota</taxon>
        <taxon>Metazoa</taxon>
        <taxon>Chordata</taxon>
        <taxon>Craniata</taxon>
        <taxon>Vertebrata</taxon>
        <taxon>Euteleostomi</taxon>
        <taxon>Mammalia</taxon>
        <taxon>Eutheria</taxon>
        <taxon>Euarchontoglires</taxon>
        <taxon>Primates</taxon>
        <taxon>Haplorrhini</taxon>
        <taxon>Platyrrhini</taxon>
        <taxon>Cebidae</taxon>
        <taxon>Callitrichinae</taxon>
        <taxon>Saguinus</taxon>
    </lineage>
</organism>
<dbReference type="InterPro" id="IPR001518">
    <property type="entry name" value="Arginosuc_synth"/>
</dbReference>
<dbReference type="PANTHER" id="PTHR11587:SF2">
    <property type="entry name" value="ARGININOSUCCINATE SYNTHASE"/>
    <property type="match status" value="1"/>
</dbReference>